<dbReference type="Pfam" id="PF01490">
    <property type="entry name" value="Aa_trans"/>
    <property type="match status" value="1"/>
</dbReference>
<gene>
    <name evidence="7" type="ORF">A1O9_03579</name>
</gene>
<name>A0A072PQH7_9EURO</name>
<comment type="caution">
    <text evidence="7">The sequence shown here is derived from an EMBL/GenBank/DDBJ whole genome shotgun (WGS) entry which is preliminary data.</text>
</comment>
<evidence type="ECO:0000256" key="5">
    <source>
        <dbReference type="SAM" id="Phobius"/>
    </source>
</evidence>
<organism evidence="7 8">
    <name type="scientific">Exophiala aquamarina CBS 119918</name>
    <dbReference type="NCBI Taxonomy" id="1182545"/>
    <lineage>
        <taxon>Eukaryota</taxon>
        <taxon>Fungi</taxon>
        <taxon>Dikarya</taxon>
        <taxon>Ascomycota</taxon>
        <taxon>Pezizomycotina</taxon>
        <taxon>Eurotiomycetes</taxon>
        <taxon>Chaetothyriomycetidae</taxon>
        <taxon>Chaetothyriales</taxon>
        <taxon>Herpotrichiellaceae</taxon>
        <taxon>Exophiala</taxon>
    </lineage>
</organism>
<feature type="transmembrane region" description="Helical" evidence="5">
    <location>
        <begin position="65"/>
        <end position="85"/>
    </location>
</feature>
<dbReference type="GO" id="GO:0016020">
    <property type="term" value="C:membrane"/>
    <property type="evidence" value="ECO:0007669"/>
    <property type="project" value="UniProtKB-SubCell"/>
</dbReference>
<proteinExistence type="predicted"/>
<dbReference type="Proteomes" id="UP000027920">
    <property type="component" value="Unassembled WGS sequence"/>
</dbReference>
<feature type="domain" description="Amino acid transporter transmembrane" evidence="6">
    <location>
        <begin position="32"/>
        <end position="117"/>
    </location>
</feature>
<evidence type="ECO:0000313" key="7">
    <source>
        <dbReference type="EMBL" id="KEF62007.1"/>
    </source>
</evidence>
<evidence type="ECO:0000256" key="3">
    <source>
        <dbReference type="ARBA" id="ARBA00022989"/>
    </source>
</evidence>
<dbReference type="VEuPathDB" id="FungiDB:A1O9_03579"/>
<feature type="transmembrane region" description="Helical" evidence="5">
    <location>
        <begin position="39"/>
        <end position="58"/>
    </location>
</feature>
<dbReference type="HOGENOM" id="CLU_1570664_0_0_1"/>
<accession>A0A072PQH7</accession>
<dbReference type="RefSeq" id="XP_013264597.1">
    <property type="nucleotide sequence ID" value="XM_013409143.1"/>
</dbReference>
<dbReference type="InterPro" id="IPR013057">
    <property type="entry name" value="AA_transpt_TM"/>
</dbReference>
<dbReference type="AlphaFoldDB" id="A0A072PQH7"/>
<dbReference type="OrthoDB" id="655540at2759"/>
<comment type="subcellular location">
    <subcellularLocation>
        <location evidence="1">Membrane</location>
    </subcellularLocation>
</comment>
<evidence type="ECO:0000256" key="4">
    <source>
        <dbReference type="ARBA" id="ARBA00023136"/>
    </source>
</evidence>
<dbReference type="STRING" id="1182545.A0A072PQH7"/>
<keyword evidence="8" id="KW-1185">Reference proteome</keyword>
<sequence length="170" mass="18497">MTRGLGNTIPTSAQLADITAKSEYGILNDIGGSTLPMTIFNWTNMLVGVGTLSLGLGLQQCRWTVGLTLLTLPALVTVYTANLLAMCLNIDSSVFAYGDIASLAYSSSGRNLIEVLFASGAPCSERSTLRLICRFLQRPHSFPGSKYLQNRYCNMHDASKLRPLQSSQYH</sequence>
<evidence type="ECO:0000256" key="1">
    <source>
        <dbReference type="ARBA" id="ARBA00004370"/>
    </source>
</evidence>
<evidence type="ECO:0000313" key="8">
    <source>
        <dbReference type="Proteomes" id="UP000027920"/>
    </source>
</evidence>
<keyword evidence="4 5" id="KW-0472">Membrane</keyword>
<protein>
    <recommendedName>
        <fullName evidence="6">Amino acid transporter transmembrane domain-containing protein</fullName>
    </recommendedName>
</protein>
<reference evidence="7 8" key="1">
    <citation type="submission" date="2013-03" db="EMBL/GenBank/DDBJ databases">
        <title>The Genome Sequence of Exophiala aquamarina CBS 119918.</title>
        <authorList>
            <consortium name="The Broad Institute Genomics Platform"/>
            <person name="Cuomo C."/>
            <person name="de Hoog S."/>
            <person name="Gorbushina A."/>
            <person name="Walker B."/>
            <person name="Young S.K."/>
            <person name="Zeng Q."/>
            <person name="Gargeya S."/>
            <person name="Fitzgerald M."/>
            <person name="Haas B."/>
            <person name="Abouelleil A."/>
            <person name="Allen A.W."/>
            <person name="Alvarado L."/>
            <person name="Arachchi H.M."/>
            <person name="Berlin A.M."/>
            <person name="Chapman S.B."/>
            <person name="Gainer-Dewar J."/>
            <person name="Goldberg J."/>
            <person name="Griggs A."/>
            <person name="Gujja S."/>
            <person name="Hansen M."/>
            <person name="Howarth C."/>
            <person name="Imamovic A."/>
            <person name="Ireland A."/>
            <person name="Larimer J."/>
            <person name="McCowan C."/>
            <person name="Murphy C."/>
            <person name="Pearson M."/>
            <person name="Poon T.W."/>
            <person name="Priest M."/>
            <person name="Roberts A."/>
            <person name="Saif S."/>
            <person name="Shea T."/>
            <person name="Sisk P."/>
            <person name="Sykes S."/>
            <person name="Wortman J."/>
            <person name="Nusbaum C."/>
            <person name="Birren B."/>
        </authorList>
    </citation>
    <scope>NUCLEOTIDE SEQUENCE [LARGE SCALE GENOMIC DNA]</scope>
    <source>
        <strain evidence="7 8">CBS 119918</strain>
    </source>
</reference>
<dbReference type="EMBL" id="AMGV01000002">
    <property type="protein sequence ID" value="KEF62007.1"/>
    <property type="molecule type" value="Genomic_DNA"/>
</dbReference>
<dbReference type="GeneID" id="25278513"/>
<keyword evidence="3 5" id="KW-1133">Transmembrane helix</keyword>
<evidence type="ECO:0000256" key="2">
    <source>
        <dbReference type="ARBA" id="ARBA00022692"/>
    </source>
</evidence>
<evidence type="ECO:0000259" key="6">
    <source>
        <dbReference type="Pfam" id="PF01490"/>
    </source>
</evidence>
<keyword evidence="2 5" id="KW-0812">Transmembrane</keyword>